<evidence type="ECO:0000256" key="6">
    <source>
        <dbReference type="ARBA" id="ARBA00024386"/>
    </source>
</evidence>
<evidence type="ECO:0000259" key="11">
    <source>
        <dbReference type="Pfam" id="PF01507"/>
    </source>
</evidence>
<comment type="pathway">
    <text evidence="5 10">Sulfur metabolism; hydrogen sulfide biosynthesis; sulfite from sulfate.</text>
</comment>
<dbReference type="CDD" id="cd23945">
    <property type="entry name" value="PAPS_reductase"/>
    <property type="match status" value="1"/>
</dbReference>
<dbReference type="SUPFAM" id="SSF52402">
    <property type="entry name" value="Adenine nucleotide alpha hydrolases-like"/>
    <property type="match status" value="1"/>
</dbReference>
<feature type="active site" description="Nucleophile; cysteine thiosulfonate intermediate" evidence="10">
    <location>
        <position position="231"/>
    </location>
</feature>
<dbReference type="PIRSF" id="PIRSF000857">
    <property type="entry name" value="PAPS_reductase"/>
    <property type="match status" value="1"/>
</dbReference>
<feature type="domain" description="Phosphoadenosine phosphosulphate reductase" evidence="11">
    <location>
        <begin position="40"/>
        <end position="209"/>
    </location>
</feature>
<feature type="binding site" evidence="10">
    <location>
        <position position="122"/>
    </location>
    <ligand>
        <name>[4Fe-4S] cluster</name>
        <dbReference type="ChEBI" id="CHEBI:49883"/>
    </ligand>
</feature>
<dbReference type="RefSeq" id="WP_067208939.1">
    <property type="nucleotide sequence ID" value="NZ_CP014616.1"/>
</dbReference>
<dbReference type="Pfam" id="PF01507">
    <property type="entry name" value="PAPS_reduct"/>
    <property type="match status" value="1"/>
</dbReference>
<comment type="subcellular location">
    <subcellularLocation>
        <location evidence="10">Cytoplasm</location>
    </subcellularLocation>
</comment>
<dbReference type="InterPro" id="IPR014729">
    <property type="entry name" value="Rossmann-like_a/b/a_fold"/>
</dbReference>
<evidence type="ECO:0000256" key="3">
    <source>
        <dbReference type="ARBA" id="ARBA00023002"/>
    </source>
</evidence>
<dbReference type="EMBL" id="JBEPME010000002">
    <property type="protein sequence ID" value="MET3656829.1"/>
    <property type="molecule type" value="Genomic_DNA"/>
</dbReference>
<feature type="binding site" evidence="10">
    <location>
        <position position="205"/>
    </location>
    <ligand>
        <name>[4Fe-4S] cluster</name>
        <dbReference type="ChEBI" id="CHEBI:49883"/>
    </ligand>
</feature>
<keyword evidence="10" id="KW-0408">Iron</keyword>
<keyword evidence="13" id="KW-1185">Reference proteome</keyword>
<evidence type="ECO:0000256" key="10">
    <source>
        <dbReference type="HAMAP-Rule" id="MF_00063"/>
    </source>
</evidence>
<accession>A0ABV2K6W5</accession>
<dbReference type="InterPro" id="IPR002500">
    <property type="entry name" value="PAPS_reduct_dom"/>
</dbReference>
<evidence type="ECO:0000256" key="5">
    <source>
        <dbReference type="ARBA" id="ARBA00024327"/>
    </source>
</evidence>
<dbReference type="HAMAP" id="MF_00063">
    <property type="entry name" value="CysH"/>
    <property type="match status" value="1"/>
</dbReference>
<dbReference type="PANTHER" id="PTHR46509">
    <property type="entry name" value="PHOSPHOADENOSINE PHOSPHOSULFATE REDUCTASE"/>
    <property type="match status" value="1"/>
</dbReference>
<reference evidence="12 13" key="1">
    <citation type="submission" date="2024-06" db="EMBL/GenBank/DDBJ databases">
        <title>Sorghum-associated microbial communities from plants grown in Nebraska, USA.</title>
        <authorList>
            <person name="Schachtman D."/>
        </authorList>
    </citation>
    <scope>NUCLEOTIDE SEQUENCE [LARGE SCALE GENOMIC DNA]</scope>
    <source>
        <strain evidence="12 13">1288</strain>
    </source>
</reference>
<dbReference type="NCBIfam" id="TIGR02055">
    <property type="entry name" value="APS_reductase"/>
    <property type="match status" value="1"/>
</dbReference>
<evidence type="ECO:0000256" key="7">
    <source>
        <dbReference type="ARBA" id="ARBA00029514"/>
    </source>
</evidence>
<dbReference type="Gene3D" id="3.40.50.620">
    <property type="entry name" value="HUPs"/>
    <property type="match status" value="1"/>
</dbReference>
<keyword evidence="3 10" id="KW-0560">Oxidoreductase</keyword>
<feature type="binding site" evidence="10">
    <location>
        <position position="123"/>
    </location>
    <ligand>
        <name>[4Fe-4S] cluster</name>
        <dbReference type="ChEBI" id="CHEBI:49883"/>
    </ligand>
</feature>
<protein>
    <recommendedName>
        <fullName evidence="7 10">Adenosine 5'-phosphosulfate reductase</fullName>
        <shortName evidence="10">APS reductase</shortName>
        <ecNumber evidence="6 10">1.8.4.10</ecNumber>
    </recommendedName>
    <alternativeName>
        <fullName evidence="9 10">5'-adenylylsulfate reductase</fullName>
    </alternativeName>
    <alternativeName>
        <fullName evidence="8 10">Thioredoxin-dependent 5'-adenylylsulfate reductase</fullName>
    </alternativeName>
</protein>
<keyword evidence="2 10" id="KW-0963">Cytoplasm</keyword>
<evidence type="ECO:0000313" key="12">
    <source>
        <dbReference type="EMBL" id="MET3656829.1"/>
    </source>
</evidence>
<proteinExistence type="inferred from homology"/>
<evidence type="ECO:0000256" key="1">
    <source>
        <dbReference type="ARBA" id="ARBA00009732"/>
    </source>
</evidence>
<dbReference type="EC" id="1.8.4.10" evidence="6 10"/>
<dbReference type="InterPro" id="IPR011798">
    <property type="entry name" value="APS_reductase"/>
</dbReference>
<gene>
    <name evidence="10" type="primary">cysH</name>
    <name evidence="12" type="ORF">ABIC55_001916</name>
</gene>
<dbReference type="NCBIfam" id="NF002537">
    <property type="entry name" value="PRK02090.1"/>
    <property type="match status" value="1"/>
</dbReference>
<comment type="catalytic activity">
    <reaction evidence="10">
        <text>[thioredoxin]-disulfide + sulfite + AMP + 2 H(+) = adenosine 5'-phosphosulfate + [thioredoxin]-dithiol</text>
        <dbReference type="Rhea" id="RHEA:21976"/>
        <dbReference type="Rhea" id="RHEA-COMP:10698"/>
        <dbReference type="Rhea" id="RHEA-COMP:10700"/>
        <dbReference type="ChEBI" id="CHEBI:15378"/>
        <dbReference type="ChEBI" id="CHEBI:17359"/>
        <dbReference type="ChEBI" id="CHEBI:29950"/>
        <dbReference type="ChEBI" id="CHEBI:50058"/>
        <dbReference type="ChEBI" id="CHEBI:58243"/>
        <dbReference type="ChEBI" id="CHEBI:456215"/>
        <dbReference type="EC" id="1.8.4.10"/>
    </reaction>
</comment>
<evidence type="ECO:0000256" key="9">
    <source>
        <dbReference type="ARBA" id="ARBA00032041"/>
    </source>
</evidence>
<keyword evidence="10" id="KW-0479">Metal-binding</keyword>
<dbReference type="GO" id="GO:0004604">
    <property type="term" value="F:phosphoadenylyl-sulfate reductase (thioredoxin) activity"/>
    <property type="evidence" value="ECO:0007669"/>
    <property type="project" value="UniProtKB-EC"/>
</dbReference>
<evidence type="ECO:0000256" key="2">
    <source>
        <dbReference type="ARBA" id="ARBA00022490"/>
    </source>
</evidence>
<comment type="function">
    <text evidence="4 10">Catalyzes the formation of sulfite from adenosine 5'-phosphosulfate (APS) using thioredoxin as an electron donor.</text>
</comment>
<evidence type="ECO:0000256" key="8">
    <source>
        <dbReference type="ARBA" id="ARBA00030894"/>
    </source>
</evidence>
<dbReference type="NCBIfam" id="TIGR00434">
    <property type="entry name" value="cysH"/>
    <property type="match status" value="1"/>
</dbReference>
<dbReference type="PANTHER" id="PTHR46509:SF1">
    <property type="entry name" value="PHOSPHOADENOSINE PHOSPHOSULFATE REDUCTASE"/>
    <property type="match status" value="1"/>
</dbReference>
<organism evidence="12 13">
    <name type="scientific">Sporosarcina psychrophila</name>
    <name type="common">Bacillus psychrophilus</name>
    <dbReference type="NCBI Taxonomy" id="1476"/>
    <lineage>
        <taxon>Bacteria</taxon>
        <taxon>Bacillati</taxon>
        <taxon>Bacillota</taxon>
        <taxon>Bacilli</taxon>
        <taxon>Bacillales</taxon>
        <taxon>Caryophanaceae</taxon>
        <taxon>Sporosarcina</taxon>
    </lineage>
</organism>
<keyword evidence="10" id="KW-0411">Iron-sulfur</keyword>
<evidence type="ECO:0000256" key="4">
    <source>
        <dbReference type="ARBA" id="ARBA00024298"/>
    </source>
</evidence>
<comment type="similarity">
    <text evidence="1 10">Belongs to the PAPS reductase family. CysH subfamily.</text>
</comment>
<dbReference type="Proteomes" id="UP001549104">
    <property type="component" value="Unassembled WGS sequence"/>
</dbReference>
<comment type="cofactor">
    <cofactor evidence="10">
        <name>[4Fe-4S] cluster</name>
        <dbReference type="ChEBI" id="CHEBI:49883"/>
    </cofactor>
    <text evidence="10">Binds 1 [4Fe-4S] cluster per subunit.</text>
</comment>
<feature type="binding site" evidence="10">
    <location>
        <position position="208"/>
    </location>
    <ligand>
        <name>[4Fe-4S] cluster</name>
        <dbReference type="ChEBI" id="CHEBI:49883"/>
    </ligand>
</feature>
<sequence length="242" mass="27710">MAKLTYKSWAETSEVFPIDDESKGALNVLRWAYGEYDDELVYACSFGVEGIVMIDLISQIKPTAKVVFLETGFHFQETHTLIDEVKKRYPKLVIEMKTPGLTVEEQADKYGDRLWERQPDRCCHMRKVIPLREAMSGTTAWLSGLRREQSPSRSQTNFVNKDETFQSVKICPLIHWTWIDIWDYVKKHNLPYNPLHDQGYPSIGCSHCTFKGDTTTGSRSGRWANQAKTECGLHNANENGGI</sequence>
<evidence type="ECO:0000313" key="13">
    <source>
        <dbReference type="Proteomes" id="UP001549104"/>
    </source>
</evidence>
<comment type="caution">
    <text evidence="12">The sequence shown here is derived from an EMBL/GenBank/DDBJ whole genome shotgun (WGS) entry which is preliminary data.</text>
</comment>
<name>A0ABV2K6W5_SPOPS</name>
<dbReference type="InterPro" id="IPR004511">
    <property type="entry name" value="PAPS/APS_Rdtase"/>
</dbReference>